<organism evidence="2 3">
    <name type="scientific">Bacillus phage TsarBomba</name>
    <dbReference type="NCBI Taxonomy" id="1690456"/>
    <lineage>
        <taxon>Viruses</taxon>
        <taxon>Duplodnaviria</taxon>
        <taxon>Heunggongvirae</taxon>
        <taxon>Uroviricota</taxon>
        <taxon>Caudoviricetes</taxon>
        <taxon>Herelleviridae</taxon>
        <taxon>Bastillevirinae</taxon>
        <taxon>Tsarbombavirus</taxon>
        <taxon>Tsarbombavirus tsarbomba</taxon>
    </lineage>
</organism>
<dbReference type="EMBL" id="KT224359">
    <property type="protein sequence ID" value="ALA13055.1"/>
    <property type="molecule type" value="Genomic_DNA"/>
</dbReference>
<dbReference type="Proteomes" id="UP000204602">
    <property type="component" value="Segment"/>
</dbReference>
<gene>
    <name evidence="2" type="ORF">TSARBOMBA_214</name>
</gene>
<dbReference type="GeneID" id="26633296"/>
<dbReference type="OrthoDB" id="22359at10239"/>
<keyword evidence="3" id="KW-1185">Reference proteome</keyword>
<dbReference type="RefSeq" id="YP_009207029.1">
    <property type="nucleotide sequence ID" value="NC_028890.1"/>
</dbReference>
<sequence length="127" mass="14737">MTVEKMFEVATRTKMLFPFRGMISVIDLWDLTPTQLDTVFKTLNAQLKQVSEESLTKVKTTKDKELELQVEIVKYIYTVKVAEKEAVQQEKAKKEEKQKLLAILDTKKNEELQNKSAEEIQAMIDNL</sequence>
<keyword evidence="1" id="KW-0175">Coiled coil</keyword>
<reference evidence="2 3" key="1">
    <citation type="journal article" date="2015" name="Genome Announc.">
        <title>Complete Genome Sequence of Bacillus cereus Group Phage TsarBomba.</title>
        <authorList>
            <person name="Erill I."/>
            <person name="Caruso S.M."/>
        </authorList>
    </citation>
    <scope>NUCLEOTIDE SEQUENCE [LARGE SCALE GENOMIC DNA]</scope>
</reference>
<feature type="coiled-coil region" evidence="1">
    <location>
        <begin position="79"/>
        <end position="107"/>
    </location>
</feature>
<evidence type="ECO:0000256" key="1">
    <source>
        <dbReference type="SAM" id="Coils"/>
    </source>
</evidence>
<proteinExistence type="predicted"/>
<protein>
    <submittedName>
        <fullName evidence="2">Uncharacterized protein</fullName>
    </submittedName>
</protein>
<evidence type="ECO:0000313" key="3">
    <source>
        <dbReference type="Proteomes" id="UP000204602"/>
    </source>
</evidence>
<name>A0A0K2CZZ3_9CAUD</name>
<evidence type="ECO:0000313" key="2">
    <source>
        <dbReference type="EMBL" id="ALA13055.1"/>
    </source>
</evidence>
<accession>A0A0K2CZZ3</accession>
<dbReference type="KEGG" id="vg:26633296"/>